<evidence type="ECO:0000313" key="2">
    <source>
        <dbReference type="Proteomes" id="UP001056778"/>
    </source>
</evidence>
<proteinExistence type="predicted"/>
<protein>
    <submittedName>
        <fullName evidence="1">Leucine rich repeat containing protein</fullName>
    </submittedName>
</protein>
<accession>A0ACB9T580</accession>
<organism evidence="1 2">
    <name type="scientific">Holotrichia oblita</name>
    <name type="common">Chafer beetle</name>
    <dbReference type="NCBI Taxonomy" id="644536"/>
    <lineage>
        <taxon>Eukaryota</taxon>
        <taxon>Metazoa</taxon>
        <taxon>Ecdysozoa</taxon>
        <taxon>Arthropoda</taxon>
        <taxon>Hexapoda</taxon>
        <taxon>Insecta</taxon>
        <taxon>Pterygota</taxon>
        <taxon>Neoptera</taxon>
        <taxon>Endopterygota</taxon>
        <taxon>Coleoptera</taxon>
        <taxon>Polyphaga</taxon>
        <taxon>Scarabaeiformia</taxon>
        <taxon>Scarabaeidae</taxon>
        <taxon>Melolonthinae</taxon>
        <taxon>Holotrichia</taxon>
    </lineage>
</organism>
<name>A0ACB9T580_HOLOL</name>
<reference evidence="1" key="1">
    <citation type="submission" date="2022-04" db="EMBL/GenBank/DDBJ databases">
        <title>Chromosome-scale genome assembly of Holotrichia oblita Faldermann.</title>
        <authorList>
            <person name="Rongchong L."/>
        </authorList>
    </citation>
    <scope>NUCLEOTIDE SEQUENCE</scope>
    <source>
        <strain evidence="1">81SQS9</strain>
    </source>
</reference>
<comment type="caution">
    <text evidence="1">The sequence shown here is derived from an EMBL/GenBank/DDBJ whole genome shotgun (WGS) entry which is preliminary data.</text>
</comment>
<sequence length="382" mass="43908">MSRIDVICDHSQQDLKVVPLRVLEMCNLQMLYLEGNGLEALPTNIFQKLPKLIWLDLRNNKLRDIPTGIANHAWLENLLLEQNNLERLPNELGLVPKLVVLQLSKNPLIYPSKDIISQGIEAITSYLRNEYNKENGLPLELGNESTASDKDKKAVKRKKKVVKEKIDIRELLRKSSHHSRLSMEHMPTISIKSLSAEACNVIKNDDAVKSVVCAIHSPRYPPKAIRDKETTSGKHQRREQSEEDIGPRTKSDLDREIERTTRRARKASTTRKKPSSPQLLEINAEARTTERNKSKREASRSAVRHKSRLRKNAVKERSDERCGEDRKETKECAKEELRSTKTYQRTSQPIKSAGSSQRNKSDTEQRNRKKRKRNSNGKLLHN</sequence>
<dbReference type="EMBL" id="CM043019">
    <property type="protein sequence ID" value="KAI4461884.1"/>
    <property type="molecule type" value="Genomic_DNA"/>
</dbReference>
<dbReference type="Proteomes" id="UP001056778">
    <property type="component" value="Chromosome 5"/>
</dbReference>
<keyword evidence="2" id="KW-1185">Reference proteome</keyword>
<evidence type="ECO:0000313" key="1">
    <source>
        <dbReference type="EMBL" id="KAI4461884.1"/>
    </source>
</evidence>
<gene>
    <name evidence="1" type="ORF">MML48_5g00020553</name>
</gene>